<name>A0A371D524_9APHY</name>
<dbReference type="EMBL" id="KZ857417">
    <property type="protein sequence ID" value="RDX47638.1"/>
    <property type="molecule type" value="Genomic_DNA"/>
</dbReference>
<gene>
    <name evidence="1" type="ORF">OH76DRAFT_724001</name>
</gene>
<organism evidence="1 2">
    <name type="scientific">Lentinus brumalis</name>
    <dbReference type="NCBI Taxonomy" id="2498619"/>
    <lineage>
        <taxon>Eukaryota</taxon>
        <taxon>Fungi</taxon>
        <taxon>Dikarya</taxon>
        <taxon>Basidiomycota</taxon>
        <taxon>Agaricomycotina</taxon>
        <taxon>Agaricomycetes</taxon>
        <taxon>Polyporales</taxon>
        <taxon>Polyporaceae</taxon>
        <taxon>Lentinus</taxon>
    </lineage>
</organism>
<accession>A0A371D524</accession>
<dbReference type="AlphaFoldDB" id="A0A371D524"/>
<dbReference type="Proteomes" id="UP000256964">
    <property type="component" value="Unassembled WGS sequence"/>
</dbReference>
<sequence length="153" mass="17185">MSAPATTSIRSRTPRACNERMYVFGTQRDSATLRLLCSWSSRSRFLRTSLVPRRTSHAARRTRKRSAGAVVSCLMRTRVDRPPPVLVYTTSVSRLRRLSIVNGRDLRLRPRDSGLGSVRPSRVCVHSSVRISPRADRCTIGAAAFVQRTTTRT</sequence>
<evidence type="ECO:0000313" key="2">
    <source>
        <dbReference type="Proteomes" id="UP000256964"/>
    </source>
</evidence>
<proteinExistence type="predicted"/>
<protein>
    <submittedName>
        <fullName evidence="1">Uncharacterized protein</fullName>
    </submittedName>
</protein>
<keyword evidence="2" id="KW-1185">Reference proteome</keyword>
<reference evidence="1 2" key="1">
    <citation type="journal article" date="2018" name="Biotechnol. Biofuels">
        <title>Integrative visual omics of the white-rot fungus Polyporus brumalis exposes the biotechnological potential of its oxidative enzymes for delignifying raw plant biomass.</title>
        <authorList>
            <person name="Miyauchi S."/>
            <person name="Rancon A."/>
            <person name="Drula E."/>
            <person name="Hage H."/>
            <person name="Chaduli D."/>
            <person name="Favel A."/>
            <person name="Grisel S."/>
            <person name="Henrissat B."/>
            <person name="Herpoel-Gimbert I."/>
            <person name="Ruiz-Duenas F.J."/>
            <person name="Chevret D."/>
            <person name="Hainaut M."/>
            <person name="Lin J."/>
            <person name="Wang M."/>
            <person name="Pangilinan J."/>
            <person name="Lipzen A."/>
            <person name="Lesage-Meessen L."/>
            <person name="Navarro D."/>
            <person name="Riley R."/>
            <person name="Grigoriev I.V."/>
            <person name="Zhou S."/>
            <person name="Raouche S."/>
            <person name="Rosso M.N."/>
        </authorList>
    </citation>
    <scope>NUCLEOTIDE SEQUENCE [LARGE SCALE GENOMIC DNA]</scope>
    <source>
        <strain evidence="1 2">BRFM 1820</strain>
    </source>
</reference>
<evidence type="ECO:0000313" key="1">
    <source>
        <dbReference type="EMBL" id="RDX47638.1"/>
    </source>
</evidence>